<dbReference type="Pfam" id="PF01630">
    <property type="entry name" value="Glyco_hydro_56"/>
    <property type="match status" value="2"/>
</dbReference>
<keyword evidence="4" id="KW-0732">Signal</keyword>
<evidence type="ECO:0000256" key="2">
    <source>
        <dbReference type="ARBA" id="ARBA00023157"/>
    </source>
</evidence>
<dbReference type="Gene3D" id="3.20.20.70">
    <property type="entry name" value="Aldolase class I"/>
    <property type="match status" value="2"/>
</dbReference>
<proteinExistence type="inferred from homology"/>
<comment type="catalytic activity">
    <reaction evidence="3">
        <text>Random hydrolysis of (1-&gt;4)-linkages between N-acetyl-beta-D-glucosamine and D-glucuronate residues in hyaluronate.</text>
        <dbReference type="EC" id="3.2.1.35"/>
    </reaction>
</comment>
<dbReference type="InterPro" id="IPR013785">
    <property type="entry name" value="Aldolase_TIM"/>
</dbReference>
<keyword evidence="3" id="KW-0378">Hydrolase</keyword>
<name>A0ABM1SAW1_LIMPO</name>
<dbReference type="PANTHER" id="PTHR11769">
    <property type="entry name" value="HYALURONIDASE"/>
    <property type="match status" value="1"/>
</dbReference>
<evidence type="ECO:0000256" key="3">
    <source>
        <dbReference type="RuleBase" id="RU610713"/>
    </source>
</evidence>
<keyword evidence="2" id="KW-1015">Disulfide bond</keyword>
<evidence type="ECO:0000313" key="5">
    <source>
        <dbReference type="Proteomes" id="UP000694941"/>
    </source>
</evidence>
<dbReference type="InterPro" id="IPR018155">
    <property type="entry name" value="Hyaluronidase"/>
</dbReference>
<keyword evidence="5" id="KW-1185">Reference proteome</keyword>
<evidence type="ECO:0000256" key="1">
    <source>
        <dbReference type="ARBA" id="ARBA00008871"/>
    </source>
</evidence>
<accession>A0ABM1SAW1</accession>
<dbReference type="GeneID" id="106458752"/>
<keyword evidence="3" id="KW-0326">Glycosidase</keyword>
<dbReference type="SUPFAM" id="SSF51445">
    <property type="entry name" value="(Trans)glycosidases"/>
    <property type="match status" value="1"/>
</dbReference>
<comment type="similarity">
    <text evidence="1 3">Belongs to the glycosyl hydrolase 56 family.</text>
</comment>
<feature type="signal peptide" evidence="4">
    <location>
        <begin position="1"/>
        <end position="19"/>
    </location>
</feature>
<protein>
    <recommendedName>
        <fullName evidence="3">Hyaluronidase</fullName>
        <ecNumber evidence="3">3.2.1.35</ecNumber>
    </recommendedName>
</protein>
<reference evidence="6" key="1">
    <citation type="submission" date="2025-08" db="UniProtKB">
        <authorList>
            <consortium name="RefSeq"/>
        </authorList>
    </citation>
    <scope>IDENTIFICATION</scope>
    <source>
        <tissue evidence="6">Muscle</tissue>
    </source>
</reference>
<evidence type="ECO:0000256" key="4">
    <source>
        <dbReference type="SAM" id="SignalP"/>
    </source>
</evidence>
<gene>
    <name evidence="6" type="primary">LOC106458752</name>
</gene>
<evidence type="ECO:0000313" key="6">
    <source>
        <dbReference type="RefSeq" id="XP_022240766.1"/>
    </source>
</evidence>
<dbReference type="EC" id="3.2.1.35" evidence="3"/>
<dbReference type="RefSeq" id="XP_022240766.1">
    <property type="nucleotide sequence ID" value="XM_022385058.1"/>
</dbReference>
<sequence>MQIMLSWICCLTFVLFTSLDEHAAEEDIKFKVFWNVPSQQCSRKYGINVTDSLRKFGVLVNTGEEFKGDSITIFYSNDLGLYPRIKEGTHVNGGHPQLADLSKHLEKTKNDIERLIPNKDFEGLAVIDWEEWRPVWEFNWSGFRQYQEISRELVKAQHPNWSAEEVNKKAAAEWEEAANFIRLRWLWESSSAICPSLYLRSSQLDSYNFTQRIWLTHGRLAEALRVRNSDVPVYPYINYFLYGSHSPVPEVS</sequence>
<dbReference type="PANTHER" id="PTHR11769:SF35">
    <property type="entry name" value="HYALURONIDASE"/>
    <property type="match status" value="1"/>
</dbReference>
<dbReference type="InterPro" id="IPR017853">
    <property type="entry name" value="GH"/>
</dbReference>
<dbReference type="Proteomes" id="UP000694941">
    <property type="component" value="Unplaced"/>
</dbReference>
<organism evidence="5 6">
    <name type="scientific">Limulus polyphemus</name>
    <name type="common">Atlantic horseshoe crab</name>
    <dbReference type="NCBI Taxonomy" id="6850"/>
    <lineage>
        <taxon>Eukaryota</taxon>
        <taxon>Metazoa</taxon>
        <taxon>Ecdysozoa</taxon>
        <taxon>Arthropoda</taxon>
        <taxon>Chelicerata</taxon>
        <taxon>Merostomata</taxon>
        <taxon>Xiphosura</taxon>
        <taxon>Limulidae</taxon>
        <taxon>Limulus</taxon>
    </lineage>
</organism>
<feature type="chain" id="PRO_5045666373" description="Hyaluronidase" evidence="4">
    <location>
        <begin position="20"/>
        <end position="252"/>
    </location>
</feature>
<dbReference type="PRINTS" id="PR00846">
    <property type="entry name" value="GLHYDRLASE56"/>
</dbReference>